<feature type="compositionally biased region" description="Low complexity" evidence="1">
    <location>
        <begin position="690"/>
        <end position="702"/>
    </location>
</feature>
<dbReference type="STRING" id="356882.A0A423X5Y4"/>
<evidence type="ECO:0000313" key="2">
    <source>
        <dbReference type="EMBL" id="ROW11187.1"/>
    </source>
</evidence>
<feature type="compositionally biased region" description="Low complexity" evidence="1">
    <location>
        <begin position="714"/>
        <end position="738"/>
    </location>
</feature>
<feature type="compositionally biased region" description="Acidic residues" evidence="1">
    <location>
        <begin position="650"/>
        <end position="660"/>
    </location>
</feature>
<dbReference type="OrthoDB" id="5243398at2759"/>
<feature type="compositionally biased region" description="Low complexity" evidence="1">
    <location>
        <begin position="871"/>
        <end position="925"/>
    </location>
</feature>
<feature type="compositionally biased region" description="Low complexity" evidence="1">
    <location>
        <begin position="841"/>
        <end position="864"/>
    </location>
</feature>
<comment type="caution">
    <text evidence="2">The sequence shown here is derived from an EMBL/GenBank/DDBJ whole genome shotgun (WGS) entry which is preliminary data.</text>
</comment>
<feature type="compositionally biased region" description="Polar residues" evidence="1">
    <location>
        <begin position="1"/>
        <end position="10"/>
    </location>
</feature>
<name>A0A423X5Y4_9PEZI</name>
<feature type="compositionally biased region" description="Basic residues" evidence="1">
    <location>
        <begin position="387"/>
        <end position="398"/>
    </location>
</feature>
<feature type="compositionally biased region" description="Low complexity" evidence="1">
    <location>
        <begin position="600"/>
        <end position="612"/>
    </location>
</feature>
<reference evidence="2 3" key="1">
    <citation type="submission" date="2015-09" db="EMBL/GenBank/DDBJ databases">
        <title>Host preference determinants of Valsa canker pathogens revealed by comparative genomics.</title>
        <authorList>
            <person name="Yin Z."/>
            <person name="Huang L."/>
        </authorList>
    </citation>
    <scope>NUCLEOTIDE SEQUENCE [LARGE SCALE GENOMIC DNA]</scope>
    <source>
        <strain evidence="2 3">03-1</strain>
    </source>
</reference>
<feature type="compositionally biased region" description="Low complexity" evidence="1">
    <location>
        <begin position="782"/>
        <end position="834"/>
    </location>
</feature>
<evidence type="ECO:0000256" key="1">
    <source>
        <dbReference type="SAM" id="MobiDB-lite"/>
    </source>
</evidence>
<feature type="region of interest" description="Disordered" evidence="1">
    <location>
        <begin position="958"/>
        <end position="1009"/>
    </location>
</feature>
<feature type="compositionally biased region" description="Polar residues" evidence="1">
    <location>
        <begin position="46"/>
        <end position="72"/>
    </location>
</feature>
<feature type="compositionally biased region" description="Polar residues" evidence="1">
    <location>
        <begin position="464"/>
        <end position="478"/>
    </location>
</feature>
<feature type="compositionally biased region" description="Polar residues" evidence="1">
    <location>
        <begin position="499"/>
        <end position="513"/>
    </location>
</feature>
<evidence type="ECO:0000313" key="3">
    <source>
        <dbReference type="Proteomes" id="UP000283895"/>
    </source>
</evidence>
<dbReference type="InterPro" id="IPR017956">
    <property type="entry name" value="AT_hook_DNA-bd_motif"/>
</dbReference>
<dbReference type="GO" id="GO:0003677">
    <property type="term" value="F:DNA binding"/>
    <property type="evidence" value="ECO:0007669"/>
    <property type="project" value="InterPro"/>
</dbReference>
<organism evidence="2 3">
    <name type="scientific">Cytospora schulzeri</name>
    <dbReference type="NCBI Taxonomy" id="448051"/>
    <lineage>
        <taxon>Eukaryota</taxon>
        <taxon>Fungi</taxon>
        <taxon>Dikarya</taxon>
        <taxon>Ascomycota</taxon>
        <taxon>Pezizomycotina</taxon>
        <taxon>Sordariomycetes</taxon>
        <taxon>Sordariomycetidae</taxon>
        <taxon>Diaporthales</taxon>
        <taxon>Cytosporaceae</taxon>
        <taxon>Cytospora</taxon>
    </lineage>
</organism>
<dbReference type="SMART" id="SM00384">
    <property type="entry name" value="AT_hook"/>
    <property type="match status" value="3"/>
</dbReference>
<dbReference type="EMBL" id="LKEA01000002">
    <property type="protein sequence ID" value="ROW11187.1"/>
    <property type="molecule type" value="Genomic_DNA"/>
</dbReference>
<feature type="region of interest" description="Disordered" evidence="1">
    <location>
        <begin position="184"/>
        <end position="213"/>
    </location>
</feature>
<feature type="compositionally biased region" description="Basic residues" evidence="1">
    <location>
        <begin position="306"/>
        <end position="317"/>
    </location>
</feature>
<feature type="region of interest" description="Disordered" evidence="1">
    <location>
        <begin position="283"/>
        <end position="941"/>
    </location>
</feature>
<dbReference type="AlphaFoldDB" id="A0A423X5Y4"/>
<keyword evidence="3" id="KW-1185">Reference proteome</keyword>
<accession>A0A423X5Y4</accession>
<feature type="compositionally biased region" description="Low complexity" evidence="1">
    <location>
        <begin position="514"/>
        <end position="524"/>
    </location>
</feature>
<proteinExistence type="predicted"/>
<feature type="compositionally biased region" description="Polar residues" evidence="1">
    <location>
        <begin position="744"/>
        <end position="781"/>
    </location>
</feature>
<feature type="region of interest" description="Disordered" evidence="1">
    <location>
        <begin position="1"/>
        <end position="115"/>
    </location>
</feature>
<protein>
    <submittedName>
        <fullName evidence="2">Uncharacterized protein</fullName>
    </submittedName>
</protein>
<feature type="compositionally biased region" description="Basic residues" evidence="1">
    <location>
        <begin position="428"/>
        <end position="437"/>
    </location>
</feature>
<feature type="compositionally biased region" description="Basic and acidic residues" evidence="1">
    <location>
        <begin position="196"/>
        <end position="213"/>
    </location>
</feature>
<feature type="compositionally biased region" description="Polar residues" evidence="1">
    <location>
        <begin position="926"/>
        <end position="941"/>
    </location>
</feature>
<feature type="compositionally biased region" description="Polar residues" evidence="1">
    <location>
        <begin position="668"/>
        <end position="677"/>
    </location>
</feature>
<feature type="compositionally biased region" description="Low complexity" evidence="1">
    <location>
        <begin position="24"/>
        <end position="36"/>
    </location>
</feature>
<sequence length="1098" mass="116344">MAPGSASKNAKSYGPYPDSTKSPAALAAQNLARAAAGKQPIPPISNAHTTAQLVPTQLPGSRATPASDTNDSPEPPYVGMPQPDDVTQPYKDGRIRNPVPSKLKGMTSNASGRFGVMHMDIKGKDLATDRDAAAKRTSENTAMAAKMAFQNGYQPHRKSNWMRIPEETPDPAVPFTGTTPYNHALYGLKQPTPNPPKERPEPFSRPLDPKETKEEQARLLTLLRTLQPVAVVDQLCKALAYFGGVPEAPPPQDGKFPESAEANGSGSVFVGWVAEIFPDIDAQGRPKTRPFRAPEPSPAQVVEKRGRGRPKGSKASKFRSDKGVKKGPKKNLAAEDSEADGADNDDSWVDIDDTMMGNDQDVVITGEQVRQTPDHQAAGEVEITASAKKRGRPKGSKNKAKDGAAAPETADVTSNPQPISALFSIGKKGGRPKGSKNRPKETPASSSSAPAVADQAAPQPPVMTAQSAAVPETQQQGDTEFALAALKAFNESHPADPANQASSFQPVNANAPSASQATGKKAGTAKGGEKAQTAKKRKRNTKSNEAAQNPAATGTVAVTTGTAASAPVQPSVNGVQGTPTVETTAPAPPAPKRQRKSAKAKAAANTTTHNTPVVDLPAAGGPSQVSQTHVPPAPVMQPADTQAYTSPTIEELEAQLEQNEEQTLRSPEVTTMKATSRQAQPSQPPPPQPQILQPQPQATQPPKAVHTGQQMSEQQQRQAVLARQRQQYHQQQQQQTQQAVARTASPSVNHISTASPHLSVQPASPNVNPAHSVSPSLHQQRTSNSQTPTSVTSQVQNQQGQQARGSQSYYAPQAPSSQSQYSQQQPQQYSSTQSKQHFPVQQPQPQQGYPSPQPSQQQQSYTAPQQPPQYPQTKSQSYSSQQPQQPYAPQQQQYSSQQRIAQQQYNTSSAGSTSQTMATQSQSPQYGTSTPSGYNSGDGTFRANSSAGLNFGTSSYASNHTTNAPRTNNIYPTSTANSYGSPNQQQQLSSYATSRRPLPTSTSHQPPVQNVQQGLPQNIGGFSDFGNLGFDISSLDTTNPAAGHGSLGLNAAPYNIGGAGGGNVSRPAAGTGNFTSLSSFDSTLRNDGNSYYGLPHRR</sequence>
<gene>
    <name evidence="2" type="ORF">VMCG_01489</name>
</gene>
<dbReference type="Proteomes" id="UP000283895">
    <property type="component" value="Unassembled WGS sequence"/>
</dbReference>
<feature type="compositionally biased region" description="Polar residues" evidence="1">
    <location>
        <begin position="639"/>
        <end position="648"/>
    </location>
</feature>
<feature type="compositionally biased region" description="Acidic residues" evidence="1">
    <location>
        <begin position="335"/>
        <end position="353"/>
    </location>
</feature>
<feature type="compositionally biased region" description="Polar residues" evidence="1">
    <location>
        <begin position="568"/>
        <end position="577"/>
    </location>
</feature>
<feature type="compositionally biased region" description="Low complexity" evidence="1">
    <location>
        <begin position="443"/>
        <end position="457"/>
    </location>
</feature>
<feature type="compositionally biased region" description="Low complexity" evidence="1">
    <location>
        <begin position="551"/>
        <end position="564"/>
    </location>
</feature>